<organism evidence="5 6">
    <name type="scientific">Bdellovibrio svalbardensis</name>
    <dbReference type="NCBI Taxonomy" id="2972972"/>
    <lineage>
        <taxon>Bacteria</taxon>
        <taxon>Pseudomonadati</taxon>
        <taxon>Bdellovibrionota</taxon>
        <taxon>Bdellovibrionia</taxon>
        <taxon>Bdellovibrionales</taxon>
        <taxon>Pseudobdellovibrionaceae</taxon>
        <taxon>Bdellovibrio</taxon>
    </lineage>
</organism>
<keyword evidence="6" id="KW-1185">Reference proteome</keyword>
<dbReference type="InterPro" id="IPR016177">
    <property type="entry name" value="DNA-bd_dom_sf"/>
</dbReference>
<keyword evidence="2" id="KW-0238">DNA-binding</keyword>
<keyword evidence="1" id="KW-0805">Transcription regulation</keyword>
<dbReference type="EMBL" id="JANRMI010000001">
    <property type="protein sequence ID" value="MDG0814759.1"/>
    <property type="molecule type" value="Genomic_DNA"/>
</dbReference>
<dbReference type="SUPFAM" id="SSF54171">
    <property type="entry name" value="DNA-binding domain"/>
    <property type="match status" value="1"/>
</dbReference>
<gene>
    <name evidence="5" type="ORF">NWE73_00175</name>
</gene>
<dbReference type="RefSeq" id="WP_277576244.1">
    <property type="nucleotide sequence ID" value="NZ_JANRMI010000001.1"/>
</dbReference>
<protein>
    <submittedName>
        <fullName evidence="5">AP2 domain-containing protein</fullName>
    </submittedName>
</protein>
<evidence type="ECO:0000256" key="3">
    <source>
        <dbReference type="ARBA" id="ARBA00023163"/>
    </source>
</evidence>
<accession>A0ABT6DFN8</accession>
<dbReference type="Gene3D" id="3.30.730.10">
    <property type="entry name" value="AP2/ERF domain"/>
    <property type="match status" value="1"/>
</dbReference>
<dbReference type="Proteomes" id="UP001152321">
    <property type="component" value="Unassembled WGS sequence"/>
</dbReference>
<feature type="domain" description="AP2/ERF" evidence="4">
    <location>
        <begin position="83"/>
        <end position="139"/>
    </location>
</feature>
<dbReference type="InterPro" id="IPR036955">
    <property type="entry name" value="AP2/ERF_dom_sf"/>
</dbReference>
<evidence type="ECO:0000256" key="2">
    <source>
        <dbReference type="ARBA" id="ARBA00023125"/>
    </source>
</evidence>
<dbReference type="InterPro" id="IPR001471">
    <property type="entry name" value="AP2/ERF_dom"/>
</dbReference>
<comment type="caution">
    <text evidence="5">The sequence shown here is derived from an EMBL/GenBank/DDBJ whole genome shotgun (WGS) entry which is preliminary data.</text>
</comment>
<dbReference type="SMART" id="SM00380">
    <property type="entry name" value="AP2"/>
    <property type="match status" value="1"/>
</dbReference>
<keyword evidence="3" id="KW-0804">Transcription</keyword>
<evidence type="ECO:0000259" key="4">
    <source>
        <dbReference type="PROSITE" id="PS51032"/>
    </source>
</evidence>
<dbReference type="PROSITE" id="PS51032">
    <property type="entry name" value="AP2_ERF"/>
    <property type="match status" value="1"/>
</dbReference>
<name>A0ABT6DFN8_9BACT</name>
<proteinExistence type="predicted"/>
<reference evidence="5" key="1">
    <citation type="submission" date="2022-08" db="EMBL/GenBank/DDBJ databases">
        <title>Novel Bdellovibrio Species Isolated from Svalbard: Designation Bdellovibrio svalbardensis.</title>
        <authorList>
            <person name="Mitchell R.J."/>
            <person name="Choi S.Y."/>
        </authorList>
    </citation>
    <scope>NUCLEOTIDE SEQUENCE</scope>
    <source>
        <strain evidence="5">PAP01</strain>
    </source>
</reference>
<evidence type="ECO:0000313" key="6">
    <source>
        <dbReference type="Proteomes" id="UP001152321"/>
    </source>
</evidence>
<dbReference type="Pfam" id="PF00847">
    <property type="entry name" value="AP2"/>
    <property type="match status" value="1"/>
</dbReference>
<sequence length="151" mass="17254">MQHTWRVLQKESGRLKVVTTIVTEKGNRVLSLGQFLMNPPKGKMVYPRRFQDGLDYRKSNLIVCTMAERQRLLPKTRGEKSSQFKGVSYSAKQKKWRASIRINGKGIALGTFETELEAAKAYNKAAKEHFGDIGYQNQIVPRKNIKRPGDD</sequence>
<evidence type="ECO:0000256" key="1">
    <source>
        <dbReference type="ARBA" id="ARBA00023015"/>
    </source>
</evidence>
<evidence type="ECO:0000313" key="5">
    <source>
        <dbReference type="EMBL" id="MDG0814759.1"/>
    </source>
</evidence>